<evidence type="ECO:0000256" key="8">
    <source>
        <dbReference type="SAM" id="SignalP"/>
    </source>
</evidence>
<dbReference type="PANTHER" id="PTHR32552">
    <property type="entry name" value="FERRICHROME IRON RECEPTOR-RELATED"/>
    <property type="match status" value="1"/>
</dbReference>
<name>A0A7W6BQH0_9SPHN</name>
<dbReference type="Pfam" id="PF00593">
    <property type="entry name" value="TonB_dep_Rec_b-barrel"/>
    <property type="match status" value="1"/>
</dbReference>
<comment type="subcellular location">
    <subcellularLocation>
        <location evidence="1">Cell outer membrane</location>
        <topology evidence="1">Multi-pass membrane protein</topology>
    </subcellularLocation>
</comment>
<keyword evidence="4" id="KW-0812">Transmembrane</keyword>
<dbReference type="InterPro" id="IPR036942">
    <property type="entry name" value="Beta-barrel_TonB_sf"/>
</dbReference>
<protein>
    <submittedName>
        <fullName evidence="10">Iron complex outermembrane receptor protein</fullName>
    </submittedName>
</protein>
<feature type="domain" description="TonB-dependent receptor-like beta-barrel" evidence="9">
    <location>
        <begin position="221"/>
        <end position="640"/>
    </location>
</feature>
<reference evidence="10 11" key="1">
    <citation type="submission" date="2020-08" db="EMBL/GenBank/DDBJ databases">
        <title>Genomic Encyclopedia of Type Strains, Phase IV (KMG-IV): sequencing the most valuable type-strain genomes for metagenomic binning, comparative biology and taxonomic classification.</title>
        <authorList>
            <person name="Goeker M."/>
        </authorList>
    </citation>
    <scope>NUCLEOTIDE SEQUENCE [LARGE SCALE GENOMIC DNA]</scope>
    <source>
        <strain evidence="10 11">DSM 26189</strain>
    </source>
</reference>
<keyword evidence="11" id="KW-1185">Reference proteome</keyword>
<dbReference type="InterPro" id="IPR000531">
    <property type="entry name" value="Beta-barrel_TonB"/>
</dbReference>
<evidence type="ECO:0000256" key="3">
    <source>
        <dbReference type="ARBA" id="ARBA00022452"/>
    </source>
</evidence>
<gene>
    <name evidence="10" type="ORF">GGR43_001719</name>
</gene>
<feature type="chain" id="PRO_5031104620" evidence="8">
    <location>
        <begin position="42"/>
        <end position="670"/>
    </location>
</feature>
<accession>A0A7W6BQH0</accession>
<evidence type="ECO:0000256" key="7">
    <source>
        <dbReference type="ARBA" id="ARBA00023237"/>
    </source>
</evidence>
<evidence type="ECO:0000256" key="6">
    <source>
        <dbReference type="ARBA" id="ARBA00023136"/>
    </source>
</evidence>
<keyword evidence="5" id="KW-0798">TonB box</keyword>
<evidence type="ECO:0000259" key="9">
    <source>
        <dbReference type="Pfam" id="PF00593"/>
    </source>
</evidence>
<feature type="signal peptide" evidence="8">
    <location>
        <begin position="1"/>
        <end position="41"/>
    </location>
</feature>
<keyword evidence="7" id="KW-0998">Cell outer membrane</keyword>
<dbReference type="GO" id="GO:0009279">
    <property type="term" value="C:cell outer membrane"/>
    <property type="evidence" value="ECO:0007669"/>
    <property type="project" value="UniProtKB-SubCell"/>
</dbReference>
<dbReference type="RefSeq" id="WP_188071563.1">
    <property type="nucleotide sequence ID" value="NZ_BSPS01000004.1"/>
</dbReference>
<evidence type="ECO:0000256" key="1">
    <source>
        <dbReference type="ARBA" id="ARBA00004571"/>
    </source>
</evidence>
<dbReference type="GO" id="GO:0015344">
    <property type="term" value="F:siderophore uptake transmembrane transporter activity"/>
    <property type="evidence" value="ECO:0007669"/>
    <property type="project" value="TreeGrafter"/>
</dbReference>
<organism evidence="10 11">
    <name type="scientific">Sphingobium jiangsuense</name>
    <dbReference type="NCBI Taxonomy" id="870476"/>
    <lineage>
        <taxon>Bacteria</taxon>
        <taxon>Pseudomonadati</taxon>
        <taxon>Pseudomonadota</taxon>
        <taxon>Alphaproteobacteria</taxon>
        <taxon>Sphingomonadales</taxon>
        <taxon>Sphingomonadaceae</taxon>
        <taxon>Sphingobium</taxon>
    </lineage>
</organism>
<evidence type="ECO:0000256" key="4">
    <source>
        <dbReference type="ARBA" id="ARBA00022692"/>
    </source>
</evidence>
<evidence type="ECO:0000313" key="10">
    <source>
        <dbReference type="EMBL" id="MBB3926004.1"/>
    </source>
</evidence>
<dbReference type="EMBL" id="JACIDT010000005">
    <property type="protein sequence ID" value="MBB3926004.1"/>
    <property type="molecule type" value="Genomic_DNA"/>
</dbReference>
<sequence length="670" mass="72174">MPHSRLSPAPRPRLHAPWRTLSCWILSGGLGLAALPHAALAQDAGGVGNGMANGAAGSVVSQARDAFGQRIGNEEIGLYTEGQVRGFSLENAGNYRMDGHYYVRAARLPDVVLAGVAIEVGANALATDFPAPSGIVASRLRRPGAGTAGLTVEAGIRPQFAPMVEMKGWLASADGTLGVAGGALVNPHILYSDGTRGEEYAVGAVPRARIGALNLTGLAAWQHRRFNGNYSFRSANGALPPELKGIRLFAPPWQRFRNDMVNLGGMADWSTPDGWERKAGLFWSSSSQPENDFTMMTLNPDGTARTTAIAVRDQYTRSLSGEVLAGRRFEWLGIAHRLTGAARYRRTTTRATPGQSFDLGLVDLDARDFGPPPVLDGDMVYSHGLVRQDSIGLSYEMDIAGRVRIQAGVQRAFYRKTVAIDGAVPQETDDRYWLYNGALILPLPRGWLGYMSYTRGLEEKGVAPANAANRNEVLPAVMARQVELGVRGRVHGRLSLAAGLFEIVKPTTGFDEQGRFGLQGTVRHRGVELSLSGPLTDRLTIATGAVFLDPENSGPAVETGLIAHWPAGQSRLTAQFNMEYRLPVPANLSVDVQLTHNSTQPADMADRFRTGANSLFDIGARYRLALAGRPTTLRFRVQNLLNDRSWSASGSGTLSRVRPRAFTLTALASL</sequence>
<dbReference type="Proteomes" id="UP000571950">
    <property type="component" value="Unassembled WGS sequence"/>
</dbReference>
<comment type="caution">
    <text evidence="10">The sequence shown here is derived from an EMBL/GenBank/DDBJ whole genome shotgun (WGS) entry which is preliminary data.</text>
</comment>
<proteinExistence type="predicted"/>
<dbReference type="SUPFAM" id="SSF56935">
    <property type="entry name" value="Porins"/>
    <property type="match status" value="1"/>
</dbReference>
<dbReference type="PANTHER" id="PTHR32552:SF82">
    <property type="entry name" value="FCUA PROTEIN"/>
    <property type="match status" value="1"/>
</dbReference>
<evidence type="ECO:0000256" key="5">
    <source>
        <dbReference type="ARBA" id="ARBA00023077"/>
    </source>
</evidence>
<keyword evidence="10" id="KW-0675">Receptor</keyword>
<evidence type="ECO:0000256" key="2">
    <source>
        <dbReference type="ARBA" id="ARBA00022448"/>
    </source>
</evidence>
<evidence type="ECO:0000313" key="11">
    <source>
        <dbReference type="Proteomes" id="UP000571950"/>
    </source>
</evidence>
<keyword evidence="6" id="KW-0472">Membrane</keyword>
<keyword evidence="3" id="KW-1134">Transmembrane beta strand</keyword>
<dbReference type="InterPro" id="IPR039426">
    <property type="entry name" value="TonB-dep_rcpt-like"/>
</dbReference>
<dbReference type="Gene3D" id="2.40.170.20">
    <property type="entry name" value="TonB-dependent receptor, beta-barrel domain"/>
    <property type="match status" value="1"/>
</dbReference>
<keyword evidence="8" id="KW-0732">Signal</keyword>
<dbReference type="AlphaFoldDB" id="A0A7W6BQH0"/>
<keyword evidence="2" id="KW-0813">Transport</keyword>